<proteinExistence type="predicted"/>
<dbReference type="InterPro" id="IPR029058">
    <property type="entry name" value="AB_hydrolase_fold"/>
</dbReference>
<name>A0A0A7ENP3_9GAMM</name>
<dbReference type="AlphaFoldDB" id="A0A0A7ENP3"/>
<keyword evidence="3" id="KW-1185">Reference proteome</keyword>
<dbReference type="EMBL" id="CP009889">
    <property type="protein sequence ID" value="AIY67696.1"/>
    <property type="molecule type" value="Genomic_DNA"/>
</dbReference>
<dbReference type="SUPFAM" id="SSF53474">
    <property type="entry name" value="alpha/beta-Hydrolases"/>
    <property type="match status" value="1"/>
</dbReference>
<protein>
    <recommendedName>
        <fullName evidence="4">Esterase</fullName>
    </recommendedName>
</protein>
<evidence type="ECO:0000313" key="2">
    <source>
        <dbReference type="EMBL" id="AIY67696.1"/>
    </source>
</evidence>
<dbReference type="HOGENOM" id="CLU_089350_0_0_6"/>
<evidence type="ECO:0000313" key="3">
    <source>
        <dbReference type="Proteomes" id="UP000030341"/>
    </source>
</evidence>
<keyword evidence="1" id="KW-0732">Signal</keyword>
<evidence type="ECO:0000256" key="1">
    <source>
        <dbReference type="SAM" id="SignalP"/>
    </source>
</evidence>
<organism evidence="2 3">
    <name type="scientific">Pseudoalteromonas piratica</name>
    <dbReference type="NCBI Taxonomy" id="1348114"/>
    <lineage>
        <taxon>Bacteria</taxon>
        <taxon>Pseudomonadati</taxon>
        <taxon>Pseudomonadota</taxon>
        <taxon>Gammaproteobacteria</taxon>
        <taxon>Alteromonadales</taxon>
        <taxon>Pseudoalteromonadaceae</taxon>
        <taxon>Pseudoalteromonas</taxon>
    </lineage>
</organism>
<feature type="chain" id="PRO_5002038249" description="Esterase" evidence="1">
    <location>
        <begin position="19"/>
        <end position="223"/>
    </location>
</feature>
<dbReference type="KEGG" id="pseo:OM33_19680"/>
<evidence type="ECO:0008006" key="4">
    <source>
        <dbReference type="Google" id="ProtNLM"/>
    </source>
</evidence>
<dbReference type="eggNOG" id="COG0412">
    <property type="taxonomic scope" value="Bacteria"/>
</dbReference>
<accession>A0A0A7ENP3</accession>
<feature type="signal peptide" evidence="1">
    <location>
        <begin position="1"/>
        <end position="18"/>
    </location>
</feature>
<sequence length="223" mass="24599">MKRIACILSLMVSASLMAKEVLSHIPENYSAADKFVFYSHGYIVEGDNPRPVETKHRWGLYDFPNIKKALANPSYTLIATHRKKNTDPFVYAKALSENIRTLVKHGVKPSHITVVGFSRGAFITGLTSNYLADVGVNTVLLAGCGRLISSKHANIQVYGHVLSIYEKSDGAKSCVKLKAKSMSLTSFEEVGINTGLSHGAFYRPNDAWLIPVKNWLNVKMNLG</sequence>
<gene>
    <name evidence="2" type="ORF">OM33_19680</name>
</gene>
<reference evidence="2 3" key="1">
    <citation type="submission" date="2014-11" db="EMBL/GenBank/DDBJ databases">
        <title>Complete Genome Sequence of Pseudoalteromonas sp. Strain OCN003 Isolated from Kaneohe Bay, Oahu, Hawaii.</title>
        <authorList>
            <person name="Beurmann S."/>
            <person name="Videau P."/>
            <person name="Ushijima B."/>
            <person name="Smith A.M."/>
            <person name="Aeby G.S."/>
            <person name="Callahan S.M."/>
            <person name="Belcaid M."/>
        </authorList>
    </citation>
    <scope>NUCLEOTIDE SEQUENCE [LARGE SCALE GENOMIC DNA]</scope>
    <source>
        <strain evidence="2 3">OCN003</strain>
    </source>
</reference>
<dbReference type="STRING" id="1348114.OM33_19680"/>
<dbReference type="Proteomes" id="UP000030341">
    <property type="component" value="Chromosome 2"/>
</dbReference>